<feature type="signal peptide" evidence="7">
    <location>
        <begin position="1"/>
        <end position="22"/>
    </location>
</feature>
<evidence type="ECO:0000256" key="5">
    <source>
        <dbReference type="ARBA" id="ARBA00023065"/>
    </source>
</evidence>
<accession>A0A3Q2Y456</accession>
<dbReference type="GeneID" id="109529649"/>
<dbReference type="Gene3D" id="1.20.5.780">
    <property type="entry name" value="Single helix bin"/>
    <property type="match status" value="1"/>
</dbReference>
<sequence>MGHLTFVAVIAVLFTLFTETEASAFVYNYERLRIAGLICSGLLFFGGVGVLLYNKCSRRSKKVEDDSSEI</sequence>
<feature type="transmembrane region" description="Helical" evidence="7">
    <location>
        <begin position="32"/>
        <end position="53"/>
    </location>
</feature>
<evidence type="ECO:0000256" key="7">
    <source>
        <dbReference type="RuleBase" id="RU364131"/>
    </source>
</evidence>
<keyword evidence="4 7" id="KW-0812">Transmembrane</keyword>
<keyword evidence="7" id="KW-0732">Signal</keyword>
<dbReference type="KEGG" id="hcq:109529649"/>
<evidence type="ECO:0000256" key="3">
    <source>
        <dbReference type="ARBA" id="ARBA00022448"/>
    </source>
</evidence>
<reference evidence="8" key="2">
    <citation type="submission" date="2025-09" db="UniProtKB">
        <authorList>
            <consortium name="Ensembl"/>
        </authorList>
    </citation>
    <scope>IDENTIFICATION</scope>
</reference>
<dbReference type="OrthoDB" id="8430468at2759"/>
<keyword evidence="3 7" id="KW-0813">Transport</keyword>
<dbReference type="GO" id="GO:0006811">
    <property type="term" value="P:monoatomic ion transport"/>
    <property type="evidence" value="ECO:0007669"/>
    <property type="project" value="UniProtKB-KW"/>
</dbReference>
<dbReference type="CTD" id="569335"/>
<comment type="subcellular location">
    <subcellularLocation>
        <location evidence="1">Membrane</location>
        <topology evidence="1">Single-pass membrane protein</topology>
    </subcellularLocation>
</comment>
<organism evidence="8 9">
    <name type="scientific">Hippocampus comes</name>
    <name type="common">Tiger tail seahorse</name>
    <dbReference type="NCBI Taxonomy" id="109280"/>
    <lineage>
        <taxon>Eukaryota</taxon>
        <taxon>Metazoa</taxon>
        <taxon>Chordata</taxon>
        <taxon>Craniata</taxon>
        <taxon>Vertebrata</taxon>
        <taxon>Euteleostomi</taxon>
        <taxon>Actinopterygii</taxon>
        <taxon>Neopterygii</taxon>
        <taxon>Teleostei</taxon>
        <taxon>Neoteleostei</taxon>
        <taxon>Acanthomorphata</taxon>
        <taxon>Syngnathiaria</taxon>
        <taxon>Syngnathiformes</taxon>
        <taxon>Syngnathoidei</taxon>
        <taxon>Syngnathidae</taxon>
        <taxon>Hippocampus</taxon>
    </lineage>
</organism>
<proteinExistence type="inferred from homology"/>
<dbReference type="InterPro" id="IPR047297">
    <property type="entry name" value="FXYD_motif"/>
</dbReference>
<dbReference type="Pfam" id="PF02038">
    <property type="entry name" value="ATP1G1_PLM_MAT8"/>
    <property type="match status" value="1"/>
</dbReference>
<dbReference type="GeneTree" id="ENSGT01150000287037"/>
<evidence type="ECO:0000256" key="1">
    <source>
        <dbReference type="ARBA" id="ARBA00004167"/>
    </source>
</evidence>
<dbReference type="OMA" id="YNQCARV"/>
<dbReference type="InterPro" id="IPR000272">
    <property type="entry name" value="Ion-transport_regulator_FXYD"/>
</dbReference>
<evidence type="ECO:0000313" key="9">
    <source>
        <dbReference type="Proteomes" id="UP000264820"/>
    </source>
</evidence>
<dbReference type="GO" id="GO:0099106">
    <property type="term" value="F:ion channel regulator activity"/>
    <property type="evidence" value="ECO:0007669"/>
    <property type="project" value="InterPro"/>
</dbReference>
<dbReference type="Proteomes" id="UP000264820">
    <property type="component" value="Unplaced"/>
</dbReference>
<evidence type="ECO:0000256" key="4">
    <source>
        <dbReference type="ARBA" id="ARBA00022692"/>
    </source>
</evidence>
<dbReference type="AlphaFoldDB" id="A0A3Q2Y456"/>
<dbReference type="RefSeq" id="XP_019748590.1">
    <property type="nucleotide sequence ID" value="XM_019893031.1"/>
</dbReference>
<dbReference type="PROSITE" id="PS01310">
    <property type="entry name" value="FXYD"/>
    <property type="match status" value="1"/>
</dbReference>
<keyword evidence="7" id="KW-1133">Transmembrane helix</keyword>
<dbReference type="GO" id="GO:0043269">
    <property type="term" value="P:regulation of monoatomic ion transport"/>
    <property type="evidence" value="ECO:0007669"/>
    <property type="project" value="InterPro"/>
</dbReference>
<comment type="similarity">
    <text evidence="2 7">Belongs to the FXYD family.</text>
</comment>
<protein>
    <recommendedName>
        <fullName evidence="7">FXYD domain-containing ion transport regulator</fullName>
    </recommendedName>
</protein>
<keyword evidence="6 7" id="KW-0472">Membrane</keyword>
<dbReference type="CDD" id="cd20329">
    <property type="entry name" value="FXYD11"/>
    <property type="match status" value="1"/>
</dbReference>
<evidence type="ECO:0000313" key="8">
    <source>
        <dbReference type="Ensembl" id="ENSHCOP00000007696.1"/>
    </source>
</evidence>
<dbReference type="GO" id="GO:0016020">
    <property type="term" value="C:membrane"/>
    <property type="evidence" value="ECO:0007669"/>
    <property type="project" value="UniProtKB-SubCell"/>
</dbReference>
<keyword evidence="5 7" id="KW-0406">Ion transport</keyword>
<reference evidence="8" key="1">
    <citation type="submission" date="2025-08" db="UniProtKB">
        <authorList>
            <consortium name="Ensembl"/>
        </authorList>
    </citation>
    <scope>IDENTIFICATION</scope>
</reference>
<dbReference type="STRING" id="109280.ENSHCOP00000007696"/>
<dbReference type="Ensembl" id="ENSHCOT00000001577.1">
    <property type="protein sequence ID" value="ENSHCOP00000007696.1"/>
    <property type="gene ID" value="ENSHCOG00000009764.1"/>
</dbReference>
<feature type="chain" id="PRO_5018381658" description="FXYD domain-containing ion transport regulator" evidence="7">
    <location>
        <begin position="23"/>
        <end position="70"/>
    </location>
</feature>
<evidence type="ECO:0000256" key="2">
    <source>
        <dbReference type="ARBA" id="ARBA00005948"/>
    </source>
</evidence>
<keyword evidence="9" id="KW-1185">Reference proteome</keyword>
<name>A0A3Q2Y456_HIPCM</name>
<evidence type="ECO:0000256" key="6">
    <source>
        <dbReference type="ARBA" id="ARBA00023136"/>
    </source>
</evidence>